<feature type="transmembrane region" description="Helical" evidence="1">
    <location>
        <begin position="166"/>
        <end position="189"/>
    </location>
</feature>
<evidence type="ECO:0000313" key="2">
    <source>
        <dbReference type="EMBL" id="MCW3805288.1"/>
    </source>
</evidence>
<dbReference type="Proteomes" id="UP001207408">
    <property type="component" value="Unassembled WGS sequence"/>
</dbReference>
<feature type="transmembrane region" description="Helical" evidence="1">
    <location>
        <begin position="125"/>
        <end position="145"/>
    </location>
</feature>
<keyword evidence="1" id="KW-1133">Transmembrane helix</keyword>
<keyword evidence="1" id="KW-0812">Transmembrane</keyword>
<dbReference type="EMBL" id="JAPDPI010000009">
    <property type="protein sequence ID" value="MCW3805288.1"/>
    <property type="molecule type" value="Genomic_DNA"/>
</dbReference>
<feature type="transmembrane region" description="Helical" evidence="1">
    <location>
        <begin position="244"/>
        <end position="264"/>
    </location>
</feature>
<feature type="transmembrane region" description="Helical" evidence="1">
    <location>
        <begin position="284"/>
        <end position="301"/>
    </location>
</feature>
<protein>
    <recommendedName>
        <fullName evidence="4">Quinol:cytochrome C oxidoreductase</fullName>
    </recommendedName>
</protein>
<reference evidence="2" key="1">
    <citation type="submission" date="2022-10" db="EMBL/GenBank/DDBJ databases">
        <authorList>
            <person name="Yu W.X."/>
        </authorList>
    </citation>
    <scope>NUCLEOTIDE SEQUENCE</scope>
    <source>
        <strain evidence="2">D04</strain>
    </source>
</reference>
<feature type="transmembrane region" description="Helical" evidence="1">
    <location>
        <begin position="344"/>
        <end position="364"/>
    </location>
</feature>
<feature type="transmembrane region" description="Helical" evidence="1">
    <location>
        <begin position="201"/>
        <end position="224"/>
    </location>
</feature>
<dbReference type="AlphaFoldDB" id="A0AAE3MCK5"/>
<keyword evidence="3" id="KW-1185">Reference proteome</keyword>
<name>A0AAE3MCK5_9BACT</name>
<feature type="transmembrane region" description="Helical" evidence="1">
    <location>
        <begin position="44"/>
        <end position="67"/>
    </location>
</feature>
<feature type="transmembrane region" description="Helical" evidence="1">
    <location>
        <begin position="12"/>
        <end position="32"/>
    </location>
</feature>
<keyword evidence="1" id="KW-0472">Membrane</keyword>
<dbReference type="RefSeq" id="WP_301198625.1">
    <property type="nucleotide sequence ID" value="NZ_JAPDPI010000009.1"/>
</dbReference>
<organism evidence="2 3">
    <name type="scientific">Plebeiibacterium marinum</name>
    <dbReference type="NCBI Taxonomy" id="2992111"/>
    <lineage>
        <taxon>Bacteria</taxon>
        <taxon>Pseudomonadati</taxon>
        <taxon>Bacteroidota</taxon>
        <taxon>Bacteroidia</taxon>
        <taxon>Marinilabiliales</taxon>
        <taxon>Marinilabiliaceae</taxon>
        <taxon>Plebeiibacterium</taxon>
    </lineage>
</organism>
<gene>
    <name evidence="2" type="ORF">OM074_06590</name>
</gene>
<dbReference type="PANTHER" id="PTHR43044:SF1">
    <property type="entry name" value="QUINOL:CYTOCHROME C OXIDOREDUCTASE QUINONE-BINDING SUBUNIT 2"/>
    <property type="match status" value="1"/>
</dbReference>
<proteinExistence type="predicted"/>
<dbReference type="PANTHER" id="PTHR43044">
    <property type="match status" value="1"/>
</dbReference>
<accession>A0AAE3MCK5</accession>
<evidence type="ECO:0008006" key="4">
    <source>
        <dbReference type="Google" id="ProtNLM"/>
    </source>
</evidence>
<evidence type="ECO:0000256" key="1">
    <source>
        <dbReference type="SAM" id="Phobius"/>
    </source>
</evidence>
<comment type="caution">
    <text evidence="2">The sequence shown here is derived from an EMBL/GenBank/DDBJ whole genome shotgun (WGS) entry which is preliminary data.</text>
</comment>
<sequence length="390" mass="44820">MDNQFVITKNIKTVLTVGVITGVLLIVLGLIFGSWTEERIWANILLNGFLVISLSLGAVFFVAVHLIAESGWQTTVQRIAEAIGSNIWLGALMIVPIVFGVHSLYHWSHTEHLDSVLQLKQGYLNLPFFILRMIIYIAGWTFLIYKIRQLSLKSDSSSDLKVFYKLRTYSALFVVFIAITSSTSAWDWLMSIDAHWFSTLYGWYTFIGLFVNTIAVIIILVIVLQKLGYLNYINDEHLHDLGKYLFGFSIFWAYLWISQYLLIWYSNIPEETVYYVERITNFRVLFYVNVVICFVVPFFALMSRGNKRKVSWLLYTSIIVFCGHWLDLFLAIMPGTTGDAGAGISVLEIGFTILYISLFCFAIFKSLTKGSLVPQNHPYYKESFDYENIK</sequence>
<evidence type="ECO:0000313" key="3">
    <source>
        <dbReference type="Proteomes" id="UP001207408"/>
    </source>
</evidence>
<feature type="transmembrane region" description="Helical" evidence="1">
    <location>
        <begin position="313"/>
        <end position="332"/>
    </location>
</feature>
<feature type="transmembrane region" description="Helical" evidence="1">
    <location>
        <begin position="87"/>
        <end position="105"/>
    </location>
</feature>